<reference evidence="6" key="1">
    <citation type="submission" date="2023-05" db="EMBL/GenBank/DDBJ databases">
        <title>Metabolic capabilities are highly conserved among human nasal-associated Corynebacterium species in pangenomic analyses.</title>
        <authorList>
            <person name="Tran T.H."/>
            <person name="Roberts A.Q."/>
            <person name="Escapa I.F."/>
            <person name="Gao W."/>
            <person name="Conlan S."/>
            <person name="Kong H."/>
            <person name="Segre J.A."/>
            <person name="Kelly M.S."/>
            <person name="Lemon K.P."/>
        </authorList>
    </citation>
    <scope>NUCLEOTIDE SEQUENCE</scope>
    <source>
        <strain evidence="6">KPL2773</strain>
    </source>
</reference>
<dbReference type="AlphaFoldDB" id="A0AAP4F7I4"/>
<dbReference type="Pfam" id="PF07687">
    <property type="entry name" value="M20_dimer"/>
    <property type="match status" value="1"/>
</dbReference>
<evidence type="ECO:0000256" key="4">
    <source>
        <dbReference type="SAM" id="MobiDB-lite"/>
    </source>
</evidence>
<dbReference type="InterPro" id="IPR002933">
    <property type="entry name" value="Peptidase_M20"/>
</dbReference>
<dbReference type="Gene3D" id="3.30.70.360">
    <property type="match status" value="1"/>
</dbReference>
<keyword evidence="2 6" id="KW-0378">Hydrolase</keyword>
<dbReference type="Pfam" id="PF01546">
    <property type="entry name" value="Peptidase_M20"/>
    <property type="match status" value="1"/>
</dbReference>
<evidence type="ECO:0000313" key="6">
    <source>
        <dbReference type="EMBL" id="MDK4306282.1"/>
    </source>
</evidence>
<dbReference type="InterPro" id="IPR050072">
    <property type="entry name" value="Peptidase_M20A"/>
</dbReference>
<feature type="domain" description="Peptidase M20 dimerisation" evidence="5">
    <location>
        <begin position="217"/>
        <end position="312"/>
    </location>
</feature>
<sequence length="416" mass="44639">MQTASAVGLGTVKTPLEQKHQSSSEQEDSSRNSGEQAVPYLDFDADPVSLTAALVDIASPSHDEKNIADAIESALYAVRKHAAIDFVVQRYNNTVCAKTNSGRDTRVVLAGHVDTVPIADNVPHHLTEDANGQTIMHGCGTTDMKSGLAVYLHVFARLVKTGNLSCDLTMIAYEGEEVATKYNGLYHLQRDHPEWLAGDLALLGEPSGGMIEAGCQGTLRLKISARGQRAHSARSWLGSNAAHTLAPVMLKVADYEARKVTIDGCTYREGLNIVHLEAGVATNTIPDDAWMFVNFRYAPDRSEDEALAHALEVLGLRNLADDSLLSVEIDDSAGAALPGLGAPVAKRLLEAVGGNYRAKLGWTDVARFSALGVPAVNFGCGDPGFAHKRDEQCPTAQITQVAQQLVDYLQKEELPS</sequence>
<proteinExistence type="predicted"/>
<dbReference type="InterPro" id="IPR036264">
    <property type="entry name" value="Bact_exopeptidase_dim_dom"/>
</dbReference>
<dbReference type="InterPro" id="IPR011650">
    <property type="entry name" value="Peptidase_M20_dimer"/>
</dbReference>
<gene>
    <name evidence="6" type="primary">dapE</name>
    <name evidence="6" type="ORF">QPX42_01740</name>
</gene>
<evidence type="ECO:0000256" key="3">
    <source>
        <dbReference type="NCBIfam" id="TIGR01900"/>
    </source>
</evidence>
<dbReference type="SUPFAM" id="SSF53187">
    <property type="entry name" value="Zn-dependent exopeptidases"/>
    <property type="match status" value="1"/>
</dbReference>
<dbReference type="GO" id="GO:0006526">
    <property type="term" value="P:L-arginine biosynthetic process"/>
    <property type="evidence" value="ECO:0007669"/>
    <property type="project" value="TreeGrafter"/>
</dbReference>
<feature type="region of interest" description="Disordered" evidence="4">
    <location>
        <begin position="1"/>
        <end position="34"/>
    </location>
</feature>
<dbReference type="GO" id="GO:0008777">
    <property type="term" value="F:acetylornithine deacetylase activity"/>
    <property type="evidence" value="ECO:0007669"/>
    <property type="project" value="TreeGrafter"/>
</dbReference>
<dbReference type="Proteomes" id="UP001224412">
    <property type="component" value="Unassembled WGS sequence"/>
</dbReference>
<dbReference type="PANTHER" id="PTHR43808:SF31">
    <property type="entry name" value="N-ACETYL-L-CITRULLINE DEACETYLASE"/>
    <property type="match status" value="1"/>
</dbReference>
<evidence type="ECO:0000259" key="5">
    <source>
        <dbReference type="Pfam" id="PF07687"/>
    </source>
</evidence>
<dbReference type="EC" id="3.5.1.18" evidence="3"/>
<dbReference type="RefSeq" id="WP_021353043.1">
    <property type="nucleotide sequence ID" value="NZ_JASNUC010000003.1"/>
</dbReference>
<dbReference type="SUPFAM" id="SSF55031">
    <property type="entry name" value="Bacterial exopeptidase dimerisation domain"/>
    <property type="match status" value="1"/>
</dbReference>
<dbReference type="EMBL" id="JASNVH010000002">
    <property type="protein sequence ID" value="MDK4306282.1"/>
    <property type="molecule type" value="Genomic_DNA"/>
</dbReference>
<name>A0AAP4F7I4_9CORY</name>
<dbReference type="InterPro" id="IPR010174">
    <property type="entry name" value="Succinyl-DAP_deSuclase_DapE"/>
</dbReference>
<dbReference type="GO" id="GO:0009089">
    <property type="term" value="P:lysine biosynthetic process via diaminopimelate"/>
    <property type="evidence" value="ECO:0007669"/>
    <property type="project" value="UniProtKB-UniRule"/>
</dbReference>
<keyword evidence="1" id="KW-0479">Metal-binding</keyword>
<comment type="caution">
    <text evidence="6">The sequence shown here is derived from an EMBL/GenBank/DDBJ whole genome shotgun (WGS) entry which is preliminary data.</text>
</comment>
<evidence type="ECO:0000256" key="1">
    <source>
        <dbReference type="ARBA" id="ARBA00022723"/>
    </source>
</evidence>
<dbReference type="GO" id="GO:0046872">
    <property type="term" value="F:metal ion binding"/>
    <property type="evidence" value="ECO:0007669"/>
    <property type="project" value="UniProtKB-KW"/>
</dbReference>
<dbReference type="Gene3D" id="3.40.630.10">
    <property type="entry name" value="Zn peptidases"/>
    <property type="match status" value="1"/>
</dbReference>
<dbReference type="PANTHER" id="PTHR43808">
    <property type="entry name" value="ACETYLORNITHINE DEACETYLASE"/>
    <property type="match status" value="1"/>
</dbReference>
<evidence type="ECO:0000313" key="7">
    <source>
        <dbReference type="Proteomes" id="UP001224412"/>
    </source>
</evidence>
<organism evidence="6 7">
    <name type="scientific">Corynebacterium pseudodiphtheriticum</name>
    <dbReference type="NCBI Taxonomy" id="37637"/>
    <lineage>
        <taxon>Bacteria</taxon>
        <taxon>Bacillati</taxon>
        <taxon>Actinomycetota</taxon>
        <taxon>Actinomycetes</taxon>
        <taxon>Mycobacteriales</taxon>
        <taxon>Corynebacteriaceae</taxon>
        <taxon>Corynebacterium</taxon>
    </lineage>
</organism>
<dbReference type="NCBIfam" id="TIGR01900">
    <property type="entry name" value="dapE-gram_pos"/>
    <property type="match status" value="1"/>
</dbReference>
<protein>
    <recommendedName>
        <fullName evidence="3">Succinyl-diaminopimelate desuccinylase</fullName>
        <ecNumber evidence="3">3.5.1.18</ecNumber>
    </recommendedName>
</protein>
<dbReference type="GO" id="GO:0009014">
    <property type="term" value="F:succinyl-diaminopimelate desuccinylase activity"/>
    <property type="evidence" value="ECO:0007669"/>
    <property type="project" value="UniProtKB-UniRule"/>
</dbReference>
<accession>A0AAP4F7I4</accession>
<evidence type="ECO:0000256" key="2">
    <source>
        <dbReference type="ARBA" id="ARBA00022801"/>
    </source>
</evidence>